<name>A0A9D4PHN3_RHISA</name>
<dbReference type="EMBL" id="JABSTV010001254">
    <property type="protein sequence ID" value="KAH7940377.1"/>
    <property type="molecule type" value="Genomic_DNA"/>
</dbReference>
<dbReference type="Proteomes" id="UP000821837">
    <property type="component" value="Chromosome 8"/>
</dbReference>
<keyword evidence="2" id="KW-1185">Reference proteome</keyword>
<reference evidence="1" key="1">
    <citation type="journal article" date="2020" name="Cell">
        <title>Large-Scale Comparative Analyses of Tick Genomes Elucidate Their Genetic Diversity and Vector Capacities.</title>
        <authorList>
            <consortium name="Tick Genome and Microbiome Consortium (TIGMIC)"/>
            <person name="Jia N."/>
            <person name="Wang J."/>
            <person name="Shi W."/>
            <person name="Du L."/>
            <person name="Sun Y."/>
            <person name="Zhan W."/>
            <person name="Jiang J.F."/>
            <person name="Wang Q."/>
            <person name="Zhang B."/>
            <person name="Ji P."/>
            <person name="Bell-Sakyi L."/>
            <person name="Cui X.M."/>
            <person name="Yuan T.T."/>
            <person name="Jiang B.G."/>
            <person name="Yang W.F."/>
            <person name="Lam T.T."/>
            <person name="Chang Q.C."/>
            <person name="Ding S.J."/>
            <person name="Wang X.J."/>
            <person name="Zhu J.G."/>
            <person name="Ruan X.D."/>
            <person name="Zhao L."/>
            <person name="Wei J.T."/>
            <person name="Ye R.Z."/>
            <person name="Que T.C."/>
            <person name="Du C.H."/>
            <person name="Zhou Y.H."/>
            <person name="Cheng J.X."/>
            <person name="Dai P.F."/>
            <person name="Guo W.B."/>
            <person name="Han X.H."/>
            <person name="Huang E.J."/>
            <person name="Li L.F."/>
            <person name="Wei W."/>
            <person name="Gao Y.C."/>
            <person name="Liu J.Z."/>
            <person name="Shao H.Z."/>
            <person name="Wang X."/>
            <person name="Wang C.C."/>
            <person name="Yang T.C."/>
            <person name="Huo Q.B."/>
            <person name="Li W."/>
            <person name="Chen H.Y."/>
            <person name="Chen S.E."/>
            <person name="Zhou L.G."/>
            <person name="Ni X.B."/>
            <person name="Tian J.H."/>
            <person name="Sheng Y."/>
            <person name="Liu T."/>
            <person name="Pan Y.S."/>
            <person name="Xia L.Y."/>
            <person name="Li J."/>
            <person name="Zhao F."/>
            <person name="Cao W.C."/>
        </authorList>
    </citation>
    <scope>NUCLEOTIDE SEQUENCE</scope>
    <source>
        <strain evidence="1">Rsan-2018</strain>
    </source>
</reference>
<comment type="caution">
    <text evidence="1">The sequence shown here is derived from an EMBL/GenBank/DDBJ whole genome shotgun (WGS) entry which is preliminary data.</text>
</comment>
<evidence type="ECO:0000313" key="2">
    <source>
        <dbReference type="Proteomes" id="UP000821837"/>
    </source>
</evidence>
<gene>
    <name evidence="1" type="ORF">HPB52_023564</name>
</gene>
<proteinExistence type="predicted"/>
<protein>
    <submittedName>
        <fullName evidence="1">Uncharacterized protein</fullName>
    </submittedName>
</protein>
<accession>A0A9D4PHN3</accession>
<dbReference type="AlphaFoldDB" id="A0A9D4PHN3"/>
<evidence type="ECO:0000313" key="1">
    <source>
        <dbReference type="EMBL" id="KAH7940377.1"/>
    </source>
</evidence>
<organism evidence="1 2">
    <name type="scientific">Rhipicephalus sanguineus</name>
    <name type="common">Brown dog tick</name>
    <name type="synonym">Ixodes sanguineus</name>
    <dbReference type="NCBI Taxonomy" id="34632"/>
    <lineage>
        <taxon>Eukaryota</taxon>
        <taxon>Metazoa</taxon>
        <taxon>Ecdysozoa</taxon>
        <taxon>Arthropoda</taxon>
        <taxon>Chelicerata</taxon>
        <taxon>Arachnida</taxon>
        <taxon>Acari</taxon>
        <taxon>Parasitiformes</taxon>
        <taxon>Ixodida</taxon>
        <taxon>Ixodoidea</taxon>
        <taxon>Ixodidae</taxon>
        <taxon>Rhipicephalinae</taxon>
        <taxon>Rhipicephalus</taxon>
        <taxon>Rhipicephalus</taxon>
    </lineage>
</organism>
<reference evidence="1" key="2">
    <citation type="submission" date="2021-09" db="EMBL/GenBank/DDBJ databases">
        <authorList>
            <person name="Jia N."/>
            <person name="Wang J."/>
            <person name="Shi W."/>
            <person name="Du L."/>
            <person name="Sun Y."/>
            <person name="Zhan W."/>
            <person name="Jiang J."/>
            <person name="Wang Q."/>
            <person name="Zhang B."/>
            <person name="Ji P."/>
            <person name="Sakyi L.B."/>
            <person name="Cui X."/>
            <person name="Yuan T."/>
            <person name="Jiang B."/>
            <person name="Yang W."/>
            <person name="Lam T.T.-Y."/>
            <person name="Chang Q."/>
            <person name="Ding S."/>
            <person name="Wang X."/>
            <person name="Zhu J."/>
            <person name="Ruan X."/>
            <person name="Zhao L."/>
            <person name="Wei J."/>
            <person name="Que T."/>
            <person name="Du C."/>
            <person name="Cheng J."/>
            <person name="Dai P."/>
            <person name="Han X."/>
            <person name="Huang E."/>
            <person name="Gao Y."/>
            <person name="Liu J."/>
            <person name="Shao H."/>
            <person name="Ye R."/>
            <person name="Li L."/>
            <person name="Wei W."/>
            <person name="Wang X."/>
            <person name="Wang C."/>
            <person name="Huo Q."/>
            <person name="Li W."/>
            <person name="Guo W."/>
            <person name="Chen H."/>
            <person name="Chen S."/>
            <person name="Zhou L."/>
            <person name="Zhou L."/>
            <person name="Ni X."/>
            <person name="Tian J."/>
            <person name="Zhou Y."/>
            <person name="Sheng Y."/>
            <person name="Liu T."/>
            <person name="Pan Y."/>
            <person name="Xia L."/>
            <person name="Li J."/>
            <person name="Zhao F."/>
            <person name="Cao W."/>
        </authorList>
    </citation>
    <scope>NUCLEOTIDE SEQUENCE</scope>
    <source>
        <strain evidence="1">Rsan-2018</strain>
        <tissue evidence="1">Larvae</tissue>
    </source>
</reference>
<sequence length="71" mass="7808">MDQLHTKRRLARKVITKGLSTLDALLTDLTTPAGKLQDVLALIVVKNAPLINLDSEIQAALHYDDLEADQT</sequence>